<dbReference type="SUPFAM" id="SSF81837">
    <property type="entry name" value="BEACH domain"/>
    <property type="match status" value="1"/>
</dbReference>
<evidence type="ECO:0000256" key="1">
    <source>
        <dbReference type="ARBA" id="ARBA00022574"/>
    </source>
</evidence>
<dbReference type="PANTHER" id="PTHR46108">
    <property type="entry name" value="BLUE CHEESE"/>
    <property type="match status" value="1"/>
</dbReference>
<dbReference type="InterPro" id="IPR023362">
    <property type="entry name" value="PH-BEACH_dom"/>
</dbReference>
<evidence type="ECO:0000313" key="7">
    <source>
        <dbReference type="EMBL" id="ETV82223.1"/>
    </source>
</evidence>
<dbReference type="GeneID" id="20806923"/>
<gene>
    <name evidence="7" type="ORF">H257_04927</name>
</gene>
<keyword evidence="2" id="KW-0677">Repeat</keyword>
<dbReference type="InterPro" id="IPR036372">
    <property type="entry name" value="BEACH_dom_sf"/>
</dbReference>
<dbReference type="PROSITE" id="PS50082">
    <property type="entry name" value="WD_REPEATS_2"/>
    <property type="match status" value="1"/>
</dbReference>
<evidence type="ECO:0000259" key="6">
    <source>
        <dbReference type="PROSITE" id="PS51783"/>
    </source>
</evidence>
<dbReference type="PROSITE" id="PS50294">
    <property type="entry name" value="WD_REPEATS_REGION"/>
    <property type="match status" value="1"/>
</dbReference>
<dbReference type="SMART" id="SM01026">
    <property type="entry name" value="Beach"/>
    <property type="match status" value="1"/>
</dbReference>
<feature type="compositionally biased region" description="Polar residues" evidence="4">
    <location>
        <begin position="2394"/>
        <end position="2403"/>
    </location>
</feature>
<dbReference type="SUPFAM" id="SSF50978">
    <property type="entry name" value="WD40 repeat-like"/>
    <property type="match status" value="1"/>
</dbReference>
<dbReference type="PROSITE" id="PS00678">
    <property type="entry name" value="WD_REPEATS_1"/>
    <property type="match status" value="1"/>
</dbReference>
<dbReference type="InterPro" id="IPR015943">
    <property type="entry name" value="WD40/YVTN_repeat-like_dom_sf"/>
</dbReference>
<dbReference type="InterPro" id="IPR019775">
    <property type="entry name" value="WD40_repeat_CS"/>
</dbReference>
<name>W4GTK2_APHAT</name>
<feature type="region of interest" description="Disordered" evidence="4">
    <location>
        <begin position="2389"/>
        <end position="2409"/>
    </location>
</feature>
<feature type="compositionally biased region" description="Acidic residues" evidence="4">
    <location>
        <begin position="2571"/>
        <end position="2582"/>
    </location>
</feature>
<protein>
    <recommendedName>
        <fullName evidence="8">BEACH domain-containing protein</fullName>
    </recommendedName>
</protein>
<sequence length="3439" mass="378030">MKKQLTKLFSRKKTGSDEHDLTLTSSPPSKSPATATATVTTPVSPPPPPPAARYSRMTVQMKDIAAACKLFVSSIKKDSSSGSSSSSSDDIAKLVSSINALASKIQSNMGDASTRWVELYCIGDLGVPLSDQSTLPALVVETLDRIRLLYIVAHIQSMLPSPSINLPDDMALLHAVETLGTCLVGMLSNESILDRYRCEVPNVMRLAVEVYAPRTMCICDVVGTAINAIAASPAFNAGLVWYLHDVQAISVVVQTMQQLVTATPATPATAAAAMSWFQALQASSSLTCMPSPSSGGKNAADDVQLAVSKALGLHKPTFIPPPAAATLKKFNHSASETDGETTWPSPNEVRPATDLASTAPSSLSYSLLSHDPSVGHKWLIMMLQTSCRYSFVLVSDFDVAGGYNVVWDSLIGRVSSFNDVTDDSSSPERTWFCTELDFFKALLPLGEGGVKPASQLSMDWTFDACGAWNDAAVISLRNFIAEHATDPTKMSILTPCFKLVEHIICSRDDQIHRVEAATQLVASLVTKFPALASQTHQDLVLACVQHMAVHGPTLEVTRGILSSLCGIFVDAQGGDDVAMATKVCRSFTSMLHQVPSSDHPLRDTLLDLGLLDRGVYVAFQHVLAAKAAENNPEHTIRVGDDMQQQCRYVQALSALTCVVLHNHVAACTQFRQCHIHVALYGVISAWVGDTATFHSLFKILVELAGVTKSPLLVQCIEDDVRMILELMERCGAAQGDLQALGTLLSLLSHYLRNNVTVQRLWRDTTSGMEGLLSTLSALHASDISLLKSWFAIVSLLLDDAPDTRQYAVHHRMYHRIADTVVMAGWLTSSHAAQVLACLMELVFRPVQGVDPSNDVVLHNADAGVVSFLLYPHLDQAQQMDLLARWMSNLTKLSKPHGDTAKLVAAGVFTWLLPLVVTASEPFLPLLAMLATTDIPMPHLREYLHVLHATPGRGLPILDALCNANAVSHTHLTNHSYIHVTSCDKVWPPTSGYSFACWFQFPDNVKGRITRHTVTVPMCEGPVTFDHGLGATYGVLVGSTLSLYKSKADAVSGATEVAVLEVSEYAADIANEEEGEEGHGSFRICSNDDWFKVEVDDEAVMWKNALQVYAKPYVMLVSMYFGLDQQQQQSQQCFTRIYFEPATTCLRVETAHKHILFKNVDVGLFAQDASWHHLVLTHKRAVMGSSVVTLYIDGAEAGAKKLSYPASPPIGTPLRCYLGSDPHLFASTSIRPICLGPTWLMSDVLPPLAATCMFTLGPNYKQSFPGNTTSLGAIYEWTESALTVFLHWITYRKVELGRAANRLNLASLGMATQRNDCDMLASWNDGDMSAIRRFRHFLDRHCSCEALGVEWLALVASFKWADTAVMWSLHTDVPNSLTHVQYVDTEPIVPLHLAKLVPSLGGLRSLLLPLLDPSTTDLPRFLSVLTSCLQTNAATLALFLQAKGYSWLTAFLVEHMVAMDLPTLTAVAKLAIAGTLSTDKHVFTRDTGAMIFPVIVDTHAVADVLLNVAFRNGLSSPLQHHLVTFVAMIVHPSNPNAVFNARQLRQCQFVQWSLHFIGHLCRGVVQTTTTMTLSPTDASLVDEVVHLLAMYLQVEVHVDDMLECVDVLLSSLSHMDTSHHGRLLRRTLLRFLLHHVQMSPVIARTLVDSVFYRLQQDKTKTVVSPTHTGSMGTSTTSTTSLTSPQWCTPSTFSVDGLEHVLLEIICRSNVESNTSPLSSDAELASRLLFSLAQLQPAFAMHVLVNSQLHIRLKQVLSLHSGHVTTYIPLLAFVGLIPLSNVHDSPHHDENETEDEEGALNRYFPDKYTPTAMDRDCIDAVWDILGHLWTRNHHPSDTAATIQVFAWLNHRLQTDTLFFQAVCRSSCAFLSVVLRCGQILYPAHDSCQVQPPDAPSVDVSSCLRTFLLRSLLERDDWADNALFCLHTWPPHAPALEWLILVQTIVITDAKILTGNATVVAMKNVCSLLLGLLRRLVCRRQTKHVKRVDKHVKTMTWHVELTPTLVAFVCRVLEGCGDKAMSSVLGDEPTQHFYNVLVFCGQSLALLALYPIQHLSSWHLDVLRVVVPSKHLFLQQTNVSNVMLYHSPTVTSSSSSSSSAADTPFRVHMRQLSLHGTAAPLKEFELGHESDKLFVQCLATALFRILVVDPGCFEVTLLWQYLLQQRVGLVKDLLIVDIKQPPPPPSSLRMSSSAKKESAAARLDVFHRGFDQVLGIDSVQHAQYPVFYAWIQAQAEVLEDLFASRTDAMYAHLVDTLEGTVALRHPKHSDWCVRVAPTADVPPSCAHPNHDECKEEVTVTVAADKAGLRLAQYVSSQRDDMKEANAIWDRDQVATKYARSLWPQPEDMQINTGQSVYQLSWPSTALDAAEGPGRKRVRLQWHERAASAVGLEDHQHTSALSSTSAVPSAKKPPSFRVSSDVQRCLEFHDIVEVYRQCHFKPDALAVALPCKFAQTRELLRGVRTPWAVADTICSVYLQEGQYQLLGISGIVVLEVKAALDLAAKQSTIYMDQAQRNVVGSGEDGGSIDSSKNEAQGMALANTLFDVADLEAMQKRALIQSNASKLPDQEADGRDSDEDMSDDEDDSSHRESLVDLRTSDMEPLCDTVQPTSDVRQFSGALLRLLHRNDQTPHHACNAMSVAGMQKTSGVWLMCGESLTFVEGYVAIDDQQQPAKGLVDLRSGSDKPGGVILKPNPANISSPLVWRLKYHDIKQFYRIKFQLRPVGLELVDRGGWTYFCTFESCRCREDVFKALFQMPIHNSIYWAHVTPFRSTKRLRQSLTKKWLRGALSNFEYLIELNALAGRTFNDVTQYPVFPWVLADYTSETLDLTKDSTYRDLSKPMGGLGAKRADQFKDRYAAMSSDGFDGSPAFHYGTHYSCSAYVTYYLLRLEPFASMAQELQGGEFDKADRLFRSIGASWTSASSENLQDVRELIPEFYFLPEFLVNANHFDLGTTQNGEVVQDVHLPPWAANDPREFIRLHRRALESTYVSENLHSWIDLVFGYKQRGQEAVDALNVFMHMTYEGTIDIDTIQDPLLREATMAQIENFGQTPSKLFNSPHPARKVPQLQVHSSLSTLLTHAQDLSMNAQSSIEAYVKWHTPLAPPLVSIGKEYVYLKKAHAVQVLDEPVGDVQATTDNKYVCRGGAGVLVPPRFKKAIDWGTGSVALRSVKPKAALLVCVESCHLSAVTCGAVSADGLTFVSGGDDAVVNILECTKVHGERVLTHKGKLTGHEDAVTCVAIDAAFNVILSGSKDGSAIVWDLRMRRYLRDLRGHDAPLRQVGVNAANGNLVTITTSQLRLWSINGDLLAAAVLPSLGLAPVTAALCTTCDVWQNGVVLVTGHANGTIACWGVKYPTDAKDVRGGGTTTSSFVVSKPSERGGMAKKVDAVVPSCQLVVMKLLVEHRASVTALALTVDQRQVISGDADGWCMRWVDDSMTNGAT</sequence>
<dbReference type="InterPro" id="IPR051944">
    <property type="entry name" value="BEACH_domain_protein"/>
</dbReference>
<dbReference type="SUPFAM" id="SSF50729">
    <property type="entry name" value="PH domain-like"/>
    <property type="match status" value="1"/>
</dbReference>
<dbReference type="SMART" id="SM00320">
    <property type="entry name" value="WD40"/>
    <property type="match status" value="5"/>
</dbReference>
<dbReference type="Pfam" id="PF00400">
    <property type="entry name" value="WD40"/>
    <property type="match status" value="1"/>
</dbReference>
<dbReference type="CDD" id="cd06071">
    <property type="entry name" value="Beach"/>
    <property type="match status" value="1"/>
</dbReference>
<dbReference type="PANTHER" id="PTHR46108:SF4">
    <property type="entry name" value="BLUE CHEESE"/>
    <property type="match status" value="1"/>
</dbReference>
<accession>W4GTK2</accession>
<dbReference type="PROSITE" id="PS50197">
    <property type="entry name" value="BEACH"/>
    <property type="match status" value="1"/>
</dbReference>
<feature type="region of interest" description="Disordered" evidence="4">
    <location>
        <begin position="335"/>
        <end position="354"/>
    </location>
</feature>
<reference evidence="7" key="1">
    <citation type="submission" date="2013-12" db="EMBL/GenBank/DDBJ databases">
        <title>The Genome Sequence of Aphanomyces astaci APO3.</title>
        <authorList>
            <consortium name="The Broad Institute Genomics Platform"/>
            <person name="Russ C."/>
            <person name="Tyler B."/>
            <person name="van West P."/>
            <person name="Dieguez-Uribeondo J."/>
            <person name="Young S.K."/>
            <person name="Zeng Q."/>
            <person name="Gargeya S."/>
            <person name="Fitzgerald M."/>
            <person name="Abouelleil A."/>
            <person name="Alvarado L."/>
            <person name="Chapman S.B."/>
            <person name="Gainer-Dewar J."/>
            <person name="Goldberg J."/>
            <person name="Griggs A."/>
            <person name="Gujja S."/>
            <person name="Hansen M."/>
            <person name="Howarth C."/>
            <person name="Imamovic A."/>
            <person name="Ireland A."/>
            <person name="Larimer J."/>
            <person name="McCowan C."/>
            <person name="Murphy C."/>
            <person name="Pearson M."/>
            <person name="Poon T.W."/>
            <person name="Priest M."/>
            <person name="Roberts A."/>
            <person name="Saif S."/>
            <person name="Shea T."/>
            <person name="Sykes S."/>
            <person name="Wortman J."/>
            <person name="Nusbaum C."/>
            <person name="Birren B."/>
        </authorList>
    </citation>
    <scope>NUCLEOTIDE SEQUENCE [LARGE SCALE GENOMIC DNA]</scope>
    <source>
        <strain evidence="7">APO3</strain>
    </source>
</reference>
<feature type="compositionally biased region" description="Low complexity" evidence="4">
    <location>
        <begin position="1663"/>
        <end position="1682"/>
    </location>
</feature>
<dbReference type="InterPro" id="IPR000409">
    <property type="entry name" value="BEACH_dom"/>
</dbReference>
<feature type="region of interest" description="Disordered" evidence="4">
    <location>
        <begin position="1662"/>
        <end position="1683"/>
    </location>
</feature>
<keyword evidence="1 3" id="KW-0853">WD repeat</keyword>
<feature type="compositionally biased region" description="Low complexity" evidence="4">
    <location>
        <begin position="24"/>
        <end position="42"/>
    </location>
</feature>
<evidence type="ECO:0000256" key="3">
    <source>
        <dbReference type="PROSITE-ProRule" id="PRU00221"/>
    </source>
</evidence>
<dbReference type="InterPro" id="IPR001680">
    <property type="entry name" value="WD40_rpt"/>
</dbReference>
<dbReference type="RefSeq" id="XP_009827892.1">
    <property type="nucleotide sequence ID" value="XM_009829590.1"/>
</dbReference>
<feature type="domain" description="BEACH-type PH" evidence="6">
    <location>
        <begin position="2623"/>
        <end position="2751"/>
    </location>
</feature>
<feature type="compositionally biased region" description="Basic residues" evidence="4">
    <location>
        <begin position="1"/>
        <end position="13"/>
    </location>
</feature>
<dbReference type="EMBL" id="KI913122">
    <property type="protein sequence ID" value="ETV82223.1"/>
    <property type="molecule type" value="Genomic_DNA"/>
</dbReference>
<feature type="repeat" description="WD" evidence="3">
    <location>
        <begin position="3226"/>
        <end position="3267"/>
    </location>
</feature>
<feature type="region of interest" description="Disordered" evidence="4">
    <location>
        <begin position="1"/>
        <end position="54"/>
    </location>
</feature>
<dbReference type="FunFam" id="1.10.1540.10:FF:000001">
    <property type="entry name" value="neurobeachin isoform X1"/>
    <property type="match status" value="1"/>
</dbReference>
<dbReference type="Pfam" id="PF02138">
    <property type="entry name" value="Beach"/>
    <property type="match status" value="1"/>
</dbReference>
<dbReference type="VEuPathDB" id="FungiDB:H257_04927"/>
<evidence type="ECO:0000256" key="4">
    <source>
        <dbReference type="SAM" id="MobiDB-lite"/>
    </source>
</evidence>
<organism evidence="7">
    <name type="scientific">Aphanomyces astaci</name>
    <name type="common">Crayfish plague agent</name>
    <dbReference type="NCBI Taxonomy" id="112090"/>
    <lineage>
        <taxon>Eukaryota</taxon>
        <taxon>Sar</taxon>
        <taxon>Stramenopiles</taxon>
        <taxon>Oomycota</taxon>
        <taxon>Saprolegniomycetes</taxon>
        <taxon>Saprolegniales</taxon>
        <taxon>Verrucalvaceae</taxon>
        <taxon>Aphanomyces</taxon>
    </lineage>
</organism>
<feature type="region of interest" description="Disordered" evidence="4">
    <location>
        <begin position="2557"/>
        <end position="2591"/>
    </location>
</feature>
<dbReference type="InterPro" id="IPR036322">
    <property type="entry name" value="WD40_repeat_dom_sf"/>
</dbReference>
<dbReference type="Gene3D" id="1.10.1540.10">
    <property type="entry name" value="BEACH domain"/>
    <property type="match status" value="1"/>
</dbReference>
<dbReference type="PROSITE" id="PS51783">
    <property type="entry name" value="PH_BEACH"/>
    <property type="match status" value="1"/>
</dbReference>
<dbReference type="OrthoDB" id="26681at2759"/>
<evidence type="ECO:0000259" key="5">
    <source>
        <dbReference type="PROSITE" id="PS50197"/>
    </source>
</evidence>
<proteinExistence type="predicted"/>
<evidence type="ECO:0000256" key="2">
    <source>
        <dbReference type="ARBA" id="ARBA00022737"/>
    </source>
</evidence>
<dbReference type="Gene3D" id="2.130.10.10">
    <property type="entry name" value="YVTN repeat-like/Quinoprotein amine dehydrogenase"/>
    <property type="match status" value="1"/>
</dbReference>
<feature type="compositionally biased region" description="Polar residues" evidence="4">
    <location>
        <begin position="335"/>
        <end position="345"/>
    </location>
</feature>
<feature type="domain" description="BEACH" evidence="5">
    <location>
        <begin position="2766"/>
        <end position="3060"/>
    </location>
</feature>
<evidence type="ECO:0008006" key="8">
    <source>
        <dbReference type="Google" id="ProtNLM"/>
    </source>
</evidence>